<dbReference type="PROSITE" id="PS51042">
    <property type="entry name" value="CUT"/>
    <property type="match status" value="1"/>
</dbReference>
<feature type="region of interest" description="Disordered" evidence="12">
    <location>
        <begin position="513"/>
        <end position="558"/>
    </location>
</feature>
<evidence type="ECO:0000256" key="2">
    <source>
        <dbReference type="ARBA" id="ARBA00022723"/>
    </source>
</evidence>
<reference evidence="15 16" key="1">
    <citation type="submission" date="2024-02" db="EMBL/GenBank/DDBJ databases">
        <authorList>
            <person name="Daric V."/>
            <person name="Darras S."/>
        </authorList>
    </citation>
    <scope>NUCLEOTIDE SEQUENCE [LARGE SCALE GENOMIC DNA]</scope>
</reference>
<dbReference type="Gene3D" id="1.10.260.40">
    <property type="entry name" value="lambda repressor-like DNA-binding domains"/>
    <property type="match status" value="1"/>
</dbReference>
<protein>
    <submittedName>
        <fullName evidence="15">Uncharacterized protein</fullName>
    </submittedName>
</protein>
<organism evidence="15 16">
    <name type="scientific">Clavelina lepadiformis</name>
    <name type="common">Light-bulb sea squirt</name>
    <name type="synonym">Ascidia lepadiformis</name>
    <dbReference type="NCBI Taxonomy" id="159417"/>
    <lineage>
        <taxon>Eukaryota</taxon>
        <taxon>Metazoa</taxon>
        <taxon>Chordata</taxon>
        <taxon>Tunicata</taxon>
        <taxon>Ascidiacea</taxon>
        <taxon>Aplousobranchia</taxon>
        <taxon>Clavelinidae</taxon>
        <taxon>Clavelina</taxon>
    </lineage>
</organism>
<evidence type="ECO:0000256" key="1">
    <source>
        <dbReference type="ARBA" id="ARBA00004123"/>
    </source>
</evidence>
<feature type="domain" description="C2H2-type" evidence="13">
    <location>
        <begin position="638"/>
        <end position="665"/>
    </location>
</feature>
<keyword evidence="4 11" id="KW-0863">Zinc-finger</keyword>
<feature type="domain" description="C2H2-type" evidence="13">
    <location>
        <begin position="694"/>
        <end position="721"/>
    </location>
</feature>
<dbReference type="SUPFAM" id="SSF47413">
    <property type="entry name" value="lambda repressor-like DNA-binding domains"/>
    <property type="match status" value="1"/>
</dbReference>
<feature type="region of interest" description="Disordered" evidence="12">
    <location>
        <begin position="427"/>
        <end position="454"/>
    </location>
</feature>
<dbReference type="Proteomes" id="UP001642483">
    <property type="component" value="Unassembled WGS sequence"/>
</dbReference>
<feature type="domain" description="CUT" evidence="14">
    <location>
        <begin position="264"/>
        <end position="351"/>
    </location>
</feature>
<feature type="domain" description="C2H2-type" evidence="13">
    <location>
        <begin position="806"/>
        <end position="833"/>
    </location>
</feature>
<dbReference type="PANTHER" id="PTHR24394:SF44">
    <property type="entry name" value="ZINC FINGER PROTEIN 271-LIKE"/>
    <property type="match status" value="1"/>
</dbReference>
<keyword evidence="7" id="KW-0238">DNA-binding</keyword>
<feature type="domain" description="C2H2-type" evidence="13">
    <location>
        <begin position="750"/>
        <end position="777"/>
    </location>
</feature>
<evidence type="ECO:0000313" key="16">
    <source>
        <dbReference type="Proteomes" id="UP001642483"/>
    </source>
</evidence>
<evidence type="ECO:0000259" key="13">
    <source>
        <dbReference type="PROSITE" id="PS50157"/>
    </source>
</evidence>
<feature type="domain" description="C2H2-type" evidence="13">
    <location>
        <begin position="492"/>
        <end position="519"/>
    </location>
</feature>
<gene>
    <name evidence="15" type="ORF">CVLEPA_LOCUS5426</name>
</gene>
<name>A0ABP0FC60_CLALP</name>
<keyword evidence="5" id="KW-0862">Zinc</keyword>
<evidence type="ECO:0000256" key="12">
    <source>
        <dbReference type="SAM" id="MobiDB-lite"/>
    </source>
</evidence>
<keyword evidence="10" id="KW-0539">Nucleus</keyword>
<keyword evidence="16" id="KW-1185">Reference proteome</keyword>
<feature type="domain" description="C2H2-type" evidence="13">
    <location>
        <begin position="610"/>
        <end position="637"/>
    </location>
</feature>
<feature type="domain" description="C2H2-type" evidence="13">
    <location>
        <begin position="575"/>
        <end position="603"/>
    </location>
</feature>
<feature type="compositionally biased region" description="Basic and acidic residues" evidence="12">
    <location>
        <begin position="530"/>
        <end position="539"/>
    </location>
</feature>
<feature type="domain" description="C2H2-type" evidence="13">
    <location>
        <begin position="666"/>
        <end position="693"/>
    </location>
</feature>
<accession>A0ABP0FC60</accession>
<dbReference type="InterPro" id="IPR003350">
    <property type="entry name" value="CUT_dom"/>
</dbReference>
<dbReference type="PROSITE" id="PS50157">
    <property type="entry name" value="ZINC_FINGER_C2H2_2"/>
    <property type="match status" value="10"/>
</dbReference>
<proteinExistence type="predicted"/>
<evidence type="ECO:0000256" key="10">
    <source>
        <dbReference type="ARBA" id="ARBA00023242"/>
    </source>
</evidence>
<evidence type="ECO:0000313" key="15">
    <source>
        <dbReference type="EMBL" id="CAK8675902.1"/>
    </source>
</evidence>
<dbReference type="Pfam" id="PF00096">
    <property type="entry name" value="zf-C2H2"/>
    <property type="match status" value="4"/>
</dbReference>
<evidence type="ECO:0000259" key="14">
    <source>
        <dbReference type="PROSITE" id="PS51042"/>
    </source>
</evidence>
<keyword evidence="6" id="KW-0805">Transcription regulation</keyword>
<dbReference type="Gene3D" id="3.30.160.60">
    <property type="entry name" value="Classic Zinc Finger"/>
    <property type="match status" value="8"/>
</dbReference>
<dbReference type="Pfam" id="PF13912">
    <property type="entry name" value="zf-C2H2_6"/>
    <property type="match status" value="2"/>
</dbReference>
<dbReference type="PROSITE" id="PS00028">
    <property type="entry name" value="ZINC_FINGER_C2H2_1"/>
    <property type="match status" value="10"/>
</dbReference>
<evidence type="ECO:0000256" key="7">
    <source>
        <dbReference type="ARBA" id="ARBA00023125"/>
    </source>
</evidence>
<feature type="domain" description="C2H2-type" evidence="13">
    <location>
        <begin position="462"/>
        <end position="491"/>
    </location>
</feature>
<comment type="caution">
    <text evidence="15">The sequence shown here is derived from an EMBL/GenBank/DDBJ whole genome shotgun (WGS) entry which is preliminary data.</text>
</comment>
<dbReference type="SUPFAM" id="SSF57667">
    <property type="entry name" value="beta-beta-alpha zinc fingers"/>
    <property type="match status" value="5"/>
</dbReference>
<dbReference type="InterPro" id="IPR036236">
    <property type="entry name" value="Znf_C2H2_sf"/>
</dbReference>
<keyword evidence="3" id="KW-0677">Repeat</keyword>
<dbReference type="EMBL" id="CAWYQH010000024">
    <property type="protein sequence ID" value="CAK8675902.1"/>
    <property type="molecule type" value="Genomic_DNA"/>
</dbReference>
<keyword evidence="2" id="KW-0479">Metal-binding</keyword>
<evidence type="ECO:0000256" key="4">
    <source>
        <dbReference type="ARBA" id="ARBA00022771"/>
    </source>
</evidence>
<keyword evidence="9" id="KW-0804">Transcription</keyword>
<feature type="domain" description="C2H2-type" evidence="13">
    <location>
        <begin position="722"/>
        <end position="749"/>
    </location>
</feature>
<feature type="compositionally biased region" description="Polar residues" evidence="12">
    <location>
        <begin position="441"/>
        <end position="454"/>
    </location>
</feature>
<dbReference type="PANTHER" id="PTHR24394">
    <property type="entry name" value="ZINC FINGER PROTEIN"/>
    <property type="match status" value="1"/>
</dbReference>
<evidence type="ECO:0000256" key="9">
    <source>
        <dbReference type="ARBA" id="ARBA00023163"/>
    </source>
</evidence>
<evidence type="ECO:0000256" key="5">
    <source>
        <dbReference type="ARBA" id="ARBA00022833"/>
    </source>
</evidence>
<sequence length="1027" mass="115138">MSEYESDVLSIFKEKIEEAMQIIPTISSSTPHPNELKLWIDALQAGNDVQFNLSTSEDGILQITLVEPGESKQSLPQVVLEEPCSSTENSEASFSQTPVFLEPNNNVEKSEEKVMEWGLFQEKGDIIAHPITDMDDDCQAGQNDKGFSKSSCSNDLQNRINYGSSGSLMMGQPDLSKLKKINDALVKSDADVGRKMNSNDHPYSVNNDPKSTVIVSIITDDLDEQPNVINTSESDEKQQPVVVDHTCFPCIRREWYTKPPKNPDDLMDNFCHIDTNTVALDLRNFLKKKSISLENFSRSYLKRRQGTLSDLLNHPKPWNSLSPRGKTMYIKMMQFLSDGNLDMSVYKLKQNCLDVRPGRNLQTLPKEIMKMLALRKVPPELLINTIALKMQLDKRYLLEYCENQVKQINDITGDDTLKNMAELEFDEVGQSSHEKGETNKNSETAQMKTTEQTTRPRYGDKHICPVLGCGKILRNKLTLDCHLLTHTGERRHECSMCKKRFATLTNLRAHERRHENQKSVISKRAQKAALLREESERNDGVQGQHLNTEKEDSKNANISTTSNIVTPIDTTQCSYVCGVCSSRFSSSLLLHNHVINRHSSRKMRDRKPVFTCDVCSKSMKTMTSLAVHLRSHSGHMPFHCPVCSKRFRSKSNCLRHTKTHSRQSVHKCPQCPATFTEAGSVTIHMRTHTGEKPYSCETCGKRFSQPGPLTAHRRLHTGHRPYLCEVCGRSFRQKANLRSHELRHLGIRKHKCDDCGRAFQYRNDLTRHMTKHTRGRPYVCNICSFAYTRLQYLKDHVHKIHDLAPFRCEQCGSGFPTKEARDRHIAAESGSRFQPTHGESDIRMDLRESSDVTYAPSFLHLISNSISGINPLSPEATSSEAVLAPSVNLLANDLDPSFSSSDVTTSFAVVPNENNTIPVTLVTGHSIVFADEIDSSLLDTEATGSGGTTDHQMAIVPKMGLTGHDHNAGDAVVADGIDPNMQSVIVAREDCDAVEEGAQYVVVGVADDIEGVSNDPSQTIVLRRTDV</sequence>
<dbReference type="SMART" id="SM00355">
    <property type="entry name" value="ZnF_C2H2"/>
    <property type="match status" value="11"/>
</dbReference>
<dbReference type="InterPro" id="IPR013087">
    <property type="entry name" value="Znf_C2H2_type"/>
</dbReference>
<evidence type="ECO:0000256" key="8">
    <source>
        <dbReference type="ARBA" id="ARBA00023155"/>
    </source>
</evidence>
<dbReference type="SMART" id="SM01109">
    <property type="entry name" value="CUT"/>
    <property type="match status" value="1"/>
</dbReference>
<evidence type="ECO:0000256" key="6">
    <source>
        <dbReference type="ARBA" id="ARBA00023015"/>
    </source>
</evidence>
<evidence type="ECO:0000256" key="3">
    <source>
        <dbReference type="ARBA" id="ARBA00022737"/>
    </source>
</evidence>
<keyword evidence="8" id="KW-0371">Homeobox</keyword>
<dbReference type="InterPro" id="IPR010982">
    <property type="entry name" value="Lambda_DNA-bd_dom_sf"/>
</dbReference>
<dbReference type="Pfam" id="PF02376">
    <property type="entry name" value="CUT"/>
    <property type="match status" value="1"/>
</dbReference>
<evidence type="ECO:0000256" key="11">
    <source>
        <dbReference type="PROSITE-ProRule" id="PRU00042"/>
    </source>
</evidence>
<comment type="subcellular location">
    <subcellularLocation>
        <location evidence="1">Nucleus</location>
    </subcellularLocation>
</comment>